<comment type="similarity">
    <text evidence="1">Belongs to the UDP-glycosyltransferase family.</text>
</comment>
<dbReference type="FunFam" id="3.40.50.2000:FF:000056">
    <property type="entry name" value="Glycosyltransferase"/>
    <property type="match status" value="1"/>
</dbReference>
<sequence>MGRKPDLPDWLEKQPERSVIYVAFGSKAMFSHEQFEELAHGLEMVGQLFLWVVRSDTINNGSVVKYPDGFCERVMDRGKMVNWAPQEMVLAHPSIAYFLIHCGWNSSMEGNSFGVPFLCWPYFGDQFHIRSYICDVLEENALKLKEMAEKTVSEGGSSLKYLKSFVEELRS</sequence>
<name>A0A8K0GUY4_9ROSA</name>
<gene>
    <name evidence="3" type="ORF">FNV43_RR20859</name>
</gene>
<dbReference type="PANTHER" id="PTHR48045:SF21">
    <property type="entry name" value="UDP-GLYCOSYLTRANSFERASE 83A1"/>
    <property type="match status" value="1"/>
</dbReference>
<dbReference type="AlphaFoldDB" id="A0A8K0GUY4"/>
<organism evidence="3 4">
    <name type="scientific">Rhamnella rubrinervis</name>
    <dbReference type="NCBI Taxonomy" id="2594499"/>
    <lineage>
        <taxon>Eukaryota</taxon>
        <taxon>Viridiplantae</taxon>
        <taxon>Streptophyta</taxon>
        <taxon>Embryophyta</taxon>
        <taxon>Tracheophyta</taxon>
        <taxon>Spermatophyta</taxon>
        <taxon>Magnoliopsida</taxon>
        <taxon>eudicotyledons</taxon>
        <taxon>Gunneridae</taxon>
        <taxon>Pentapetalae</taxon>
        <taxon>rosids</taxon>
        <taxon>fabids</taxon>
        <taxon>Rosales</taxon>
        <taxon>Rhamnaceae</taxon>
        <taxon>rhamnoid group</taxon>
        <taxon>Rhamneae</taxon>
        <taxon>Rhamnella</taxon>
    </lineage>
</organism>
<dbReference type="OrthoDB" id="5835829at2759"/>
<evidence type="ECO:0000256" key="2">
    <source>
        <dbReference type="ARBA" id="ARBA00022679"/>
    </source>
</evidence>
<dbReference type="Pfam" id="PF00201">
    <property type="entry name" value="UDPGT"/>
    <property type="match status" value="1"/>
</dbReference>
<evidence type="ECO:0000313" key="4">
    <source>
        <dbReference type="Proteomes" id="UP000796880"/>
    </source>
</evidence>
<comment type="caution">
    <text evidence="3">The sequence shown here is derived from an EMBL/GenBank/DDBJ whole genome shotgun (WGS) entry which is preliminary data.</text>
</comment>
<dbReference type="PANTHER" id="PTHR48045">
    <property type="entry name" value="UDP-GLYCOSYLTRANSFERASE 72B1"/>
    <property type="match status" value="1"/>
</dbReference>
<dbReference type="InterPro" id="IPR002213">
    <property type="entry name" value="UDP_glucos_trans"/>
</dbReference>
<dbReference type="EMBL" id="VOIH02000009">
    <property type="protein sequence ID" value="KAF3438103.1"/>
    <property type="molecule type" value="Genomic_DNA"/>
</dbReference>
<proteinExistence type="inferred from homology"/>
<dbReference type="Proteomes" id="UP000796880">
    <property type="component" value="Unassembled WGS sequence"/>
</dbReference>
<dbReference type="GO" id="GO:0008194">
    <property type="term" value="F:UDP-glycosyltransferase activity"/>
    <property type="evidence" value="ECO:0007669"/>
    <property type="project" value="InterPro"/>
</dbReference>
<protein>
    <submittedName>
        <fullName evidence="3">Uncharacterized protein</fullName>
    </submittedName>
</protein>
<evidence type="ECO:0000313" key="3">
    <source>
        <dbReference type="EMBL" id="KAF3438103.1"/>
    </source>
</evidence>
<keyword evidence="4" id="KW-1185">Reference proteome</keyword>
<dbReference type="SUPFAM" id="SSF53756">
    <property type="entry name" value="UDP-Glycosyltransferase/glycogen phosphorylase"/>
    <property type="match status" value="1"/>
</dbReference>
<dbReference type="CDD" id="cd03784">
    <property type="entry name" value="GT1_Gtf-like"/>
    <property type="match status" value="1"/>
</dbReference>
<evidence type="ECO:0000256" key="1">
    <source>
        <dbReference type="ARBA" id="ARBA00009995"/>
    </source>
</evidence>
<dbReference type="Gene3D" id="3.40.50.2000">
    <property type="entry name" value="Glycogen Phosphorylase B"/>
    <property type="match status" value="1"/>
</dbReference>
<keyword evidence="2" id="KW-0808">Transferase</keyword>
<reference evidence="3" key="1">
    <citation type="submission" date="2020-03" db="EMBL/GenBank/DDBJ databases">
        <title>A high-quality chromosome-level genome assembly of a woody plant with both climbing and erect habits, Rhamnella rubrinervis.</title>
        <authorList>
            <person name="Lu Z."/>
            <person name="Yang Y."/>
            <person name="Zhu X."/>
            <person name="Sun Y."/>
        </authorList>
    </citation>
    <scope>NUCLEOTIDE SEQUENCE</scope>
    <source>
        <strain evidence="3">BYM</strain>
        <tissue evidence="3">Leaf</tissue>
    </source>
</reference>
<accession>A0A8K0GUY4</accession>